<keyword evidence="4 8" id="KW-0863">Zinc-finger</keyword>
<dbReference type="GO" id="GO:0046854">
    <property type="term" value="P:phosphatidylinositol phosphate biosynthetic process"/>
    <property type="evidence" value="ECO:0007669"/>
    <property type="project" value="TreeGrafter"/>
</dbReference>
<dbReference type="InterPro" id="IPR027409">
    <property type="entry name" value="GroEL-like_apical_dom_sf"/>
</dbReference>
<organism evidence="10 11">
    <name type="scientific">Nyssa sinensis</name>
    <dbReference type="NCBI Taxonomy" id="561372"/>
    <lineage>
        <taxon>Eukaryota</taxon>
        <taxon>Viridiplantae</taxon>
        <taxon>Streptophyta</taxon>
        <taxon>Embryophyta</taxon>
        <taxon>Tracheophyta</taxon>
        <taxon>Spermatophyta</taxon>
        <taxon>Magnoliopsida</taxon>
        <taxon>eudicotyledons</taxon>
        <taxon>Gunneridae</taxon>
        <taxon>Pentapetalae</taxon>
        <taxon>asterids</taxon>
        <taxon>Cornales</taxon>
        <taxon>Nyssaceae</taxon>
        <taxon>Nyssa</taxon>
    </lineage>
</organism>
<dbReference type="InterPro" id="IPR013083">
    <property type="entry name" value="Znf_RING/FYVE/PHD"/>
</dbReference>
<evidence type="ECO:0000313" key="11">
    <source>
        <dbReference type="Proteomes" id="UP000325577"/>
    </source>
</evidence>
<keyword evidence="6" id="KW-0472">Membrane</keyword>
<dbReference type="Gene3D" id="3.30.40.10">
    <property type="entry name" value="Zinc/RING finger domain, C3HC4 (zinc finger)"/>
    <property type="match status" value="1"/>
</dbReference>
<feature type="domain" description="FYVE-type" evidence="9">
    <location>
        <begin position="37"/>
        <end position="103"/>
    </location>
</feature>
<protein>
    <recommendedName>
        <fullName evidence="7">Phosphatidylinositol 3-phosphate 5-kinase type III</fullName>
    </recommendedName>
</protein>
<dbReference type="PANTHER" id="PTHR45748:SF21">
    <property type="entry name" value="1-PHOSPHATIDYLINOSITOL-3-PHOSPHATE 5-KINASE FAB1A"/>
    <property type="match status" value="1"/>
</dbReference>
<dbReference type="FunFam" id="3.30.40.10:FF:000384">
    <property type="entry name" value="1-phosphatidylinositol-3-phosphate 5-kinase FAB1B"/>
    <property type="match status" value="1"/>
</dbReference>
<dbReference type="InterPro" id="IPR017455">
    <property type="entry name" value="Znf_FYVE-rel"/>
</dbReference>
<evidence type="ECO:0000256" key="2">
    <source>
        <dbReference type="ARBA" id="ARBA00022723"/>
    </source>
</evidence>
<dbReference type="Pfam" id="PF00118">
    <property type="entry name" value="Cpn60_TCP1"/>
    <property type="match status" value="1"/>
</dbReference>
<dbReference type="Gene3D" id="3.50.7.10">
    <property type="entry name" value="GroEL"/>
    <property type="match status" value="1"/>
</dbReference>
<evidence type="ECO:0000256" key="6">
    <source>
        <dbReference type="ARBA" id="ARBA00023136"/>
    </source>
</evidence>
<dbReference type="EMBL" id="CM018040">
    <property type="protein sequence ID" value="KAA8534728.1"/>
    <property type="molecule type" value="Genomic_DNA"/>
</dbReference>
<dbReference type="InterPro" id="IPR000306">
    <property type="entry name" value="Znf_FYVE"/>
</dbReference>
<reference evidence="10 11" key="1">
    <citation type="submission" date="2019-09" db="EMBL/GenBank/DDBJ databases">
        <title>A chromosome-level genome assembly of the Chinese tupelo Nyssa sinensis.</title>
        <authorList>
            <person name="Yang X."/>
            <person name="Kang M."/>
            <person name="Yang Y."/>
            <person name="Xiong H."/>
            <person name="Wang M."/>
            <person name="Zhang Z."/>
            <person name="Wang Z."/>
            <person name="Wu H."/>
            <person name="Ma T."/>
            <person name="Liu J."/>
            <person name="Xi Z."/>
        </authorList>
    </citation>
    <scope>NUCLEOTIDE SEQUENCE [LARGE SCALE GENOMIC DNA]</scope>
    <source>
        <strain evidence="10">J267</strain>
        <tissue evidence="10">Leaf</tissue>
    </source>
</reference>
<dbReference type="Proteomes" id="UP000325577">
    <property type="component" value="Linkage Group LG17"/>
</dbReference>
<evidence type="ECO:0000256" key="8">
    <source>
        <dbReference type="PROSITE-ProRule" id="PRU00091"/>
    </source>
</evidence>
<dbReference type="GO" id="GO:0008270">
    <property type="term" value="F:zinc ion binding"/>
    <property type="evidence" value="ECO:0007669"/>
    <property type="project" value="UniProtKB-KW"/>
</dbReference>
<dbReference type="OrthoDB" id="158357at2759"/>
<dbReference type="SUPFAM" id="SSF52029">
    <property type="entry name" value="GroEL apical domain-like"/>
    <property type="match status" value="1"/>
</dbReference>
<evidence type="ECO:0000256" key="7">
    <source>
        <dbReference type="ARBA" id="ARBA00077223"/>
    </source>
</evidence>
<dbReference type="PROSITE" id="PS50178">
    <property type="entry name" value="ZF_FYVE"/>
    <property type="match status" value="1"/>
</dbReference>
<dbReference type="SUPFAM" id="SSF57903">
    <property type="entry name" value="FYVE/PHD zinc finger"/>
    <property type="match status" value="1"/>
</dbReference>
<evidence type="ECO:0000256" key="1">
    <source>
        <dbReference type="ARBA" id="ARBA00004608"/>
    </source>
</evidence>
<dbReference type="Pfam" id="PF01363">
    <property type="entry name" value="FYVE"/>
    <property type="match status" value="1"/>
</dbReference>
<evidence type="ECO:0000256" key="4">
    <source>
        <dbReference type="ARBA" id="ARBA00022771"/>
    </source>
</evidence>
<comment type="subcellular location">
    <subcellularLocation>
        <location evidence="1">Endosome membrane</location>
    </subcellularLocation>
</comment>
<keyword evidence="2" id="KW-0479">Metal-binding</keyword>
<accession>A0A5J5AWN6</accession>
<dbReference type="GO" id="GO:0005524">
    <property type="term" value="F:ATP binding"/>
    <property type="evidence" value="ECO:0007669"/>
    <property type="project" value="InterPro"/>
</dbReference>
<keyword evidence="11" id="KW-1185">Reference proteome</keyword>
<evidence type="ECO:0000256" key="5">
    <source>
        <dbReference type="ARBA" id="ARBA00022833"/>
    </source>
</evidence>
<keyword evidence="3" id="KW-0967">Endosome</keyword>
<dbReference type="FunFam" id="3.50.7.10:FF:000007">
    <property type="entry name" value="1-phosphatidylinositol 3-phosphate 5-kinase isoform X1"/>
    <property type="match status" value="1"/>
</dbReference>
<dbReference type="InterPro" id="IPR002423">
    <property type="entry name" value="Cpn60/GroEL/TCP-1"/>
</dbReference>
<name>A0A5J5AWN6_9ASTE</name>
<dbReference type="PANTHER" id="PTHR45748">
    <property type="entry name" value="1-PHOSPHATIDYLINOSITOL 3-PHOSPHATE 5-KINASE-RELATED"/>
    <property type="match status" value="1"/>
</dbReference>
<dbReference type="CDD" id="cd03334">
    <property type="entry name" value="Fab1_TCP"/>
    <property type="match status" value="1"/>
</dbReference>
<keyword evidence="5" id="KW-0862">Zinc</keyword>
<evidence type="ECO:0000259" key="9">
    <source>
        <dbReference type="PROSITE" id="PS50178"/>
    </source>
</evidence>
<dbReference type="GO" id="GO:0000285">
    <property type="term" value="F:1-phosphatidylinositol-3-phosphate 5-kinase activity"/>
    <property type="evidence" value="ECO:0007669"/>
    <property type="project" value="TreeGrafter"/>
</dbReference>
<dbReference type="GO" id="GO:0010008">
    <property type="term" value="C:endosome membrane"/>
    <property type="evidence" value="ECO:0007669"/>
    <property type="project" value="UniProtKB-SubCell"/>
</dbReference>
<gene>
    <name evidence="10" type="ORF">F0562_029830</name>
</gene>
<proteinExistence type="predicted"/>
<sequence length="655" mass="73100">MGPPDNNKLSELVDIVKSWIPRRTEPENVSRDFWMPDRSCMVCYDCDSQFTMFNRRHHCRLCGRVFCAKCTANSVPAPTDEPKTGREDWERVRVCNYCFKQWEQGIAAIATVDSGMIASSPDLSPSPSLTSLASSQSNCTCNSNGSIGSTPFLTGPYQCVPYTSDQGPCQATQMDPARVKHDQLTSQRNSNSVAESGNPFLDQLGFCMNRIDDEDDEYGIHRLHCETRHFSQANEYYDDVNYDSMDHIYGPHMVHPDGENIDTKSMSSSLLPGSFETQGVKGIKKLGEEANKCNNGDKREAPPLYIIDCKDAEPLDFENNGLLWLPPEPEDEEDEREAVLFDDDDDEDATGEWGYLHSSNSFGSGEIRNRDRSNEEYKKVMKNVVDGNFRALIAQLLEVDNLPVGEEDNKNSWLDIITSLSWEAATLLKPDTSKGGGMDPGGYVKVKCIACGRRSESMVIRGVVCKKNVAHRRMTSKIDKPQFLILGGALEYQRVSNHLSSFDTLLQQEMDHLKMAVAKINAHHPNVLLVEKSVSRFAQEYLLAKDISLVLKIKRPLLELDSPLHSAGQDGKKLTKTLMFFEGCPKPLGCTILLKGASGDELKKVKHVVQYAVFAAYHLALEMSFLADEGASLLELPLKSPITVALPDKPSRVHR</sequence>
<evidence type="ECO:0000256" key="3">
    <source>
        <dbReference type="ARBA" id="ARBA00022753"/>
    </source>
</evidence>
<dbReference type="InterPro" id="IPR011011">
    <property type="entry name" value="Znf_FYVE_PHD"/>
</dbReference>
<dbReference type="SMART" id="SM00064">
    <property type="entry name" value="FYVE"/>
    <property type="match status" value="1"/>
</dbReference>
<evidence type="ECO:0000313" key="10">
    <source>
        <dbReference type="EMBL" id="KAA8534728.1"/>
    </source>
</evidence>
<dbReference type="AlphaFoldDB" id="A0A5J5AWN6"/>